<comment type="catalytic activity">
    <reaction evidence="1">
        <text>beta-D-fructose 1,6-bisphosphate + H2O = beta-D-fructose 6-phosphate + phosphate</text>
        <dbReference type="Rhea" id="RHEA:11064"/>
        <dbReference type="ChEBI" id="CHEBI:15377"/>
        <dbReference type="ChEBI" id="CHEBI:32966"/>
        <dbReference type="ChEBI" id="CHEBI:43474"/>
        <dbReference type="ChEBI" id="CHEBI:57634"/>
        <dbReference type="EC" id="3.1.3.11"/>
    </reaction>
</comment>
<gene>
    <name evidence="11" type="ORF">HMPREF1863_01555</name>
</gene>
<evidence type="ECO:0000256" key="3">
    <source>
        <dbReference type="ARBA" id="ARBA00022723"/>
    </source>
</evidence>
<evidence type="ECO:0000256" key="9">
    <source>
        <dbReference type="PIRSR" id="PIRSR004532-1"/>
    </source>
</evidence>
<dbReference type="Pfam" id="PF03320">
    <property type="entry name" value="FBPase_glpX"/>
    <property type="match status" value="1"/>
</dbReference>
<comment type="caution">
    <text evidence="11">The sequence shown here is derived from an EMBL/GenBank/DDBJ whole genome shotgun (WGS) entry which is preliminary data.</text>
</comment>
<dbReference type="GO" id="GO:0030388">
    <property type="term" value="P:fructose 1,6-bisphosphate metabolic process"/>
    <property type="evidence" value="ECO:0007669"/>
    <property type="project" value="TreeGrafter"/>
</dbReference>
<comment type="cofactor">
    <cofactor evidence="9">
        <name>Mn(2+)</name>
        <dbReference type="ChEBI" id="CHEBI:29035"/>
    </cofactor>
</comment>
<dbReference type="EMBL" id="LSDG01000045">
    <property type="protein sequence ID" value="KXB65047.1"/>
    <property type="molecule type" value="Genomic_DNA"/>
</dbReference>
<evidence type="ECO:0000256" key="2">
    <source>
        <dbReference type="ARBA" id="ARBA00008989"/>
    </source>
</evidence>
<name>A0A134ABE5_9FIRM</name>
<dbReference type="PIRSF" id="PIRSF004532">
    <property type="entry name" value="GlpX"/>
    <property type="match status" value="1"/>
</dbReference>
<keyword evidence="4" id="KW-0378">Hydrolase</keyword>
<dbReference type="GO" id="GO:0005829">
    <property type="term" value="C:cytosol"/>
    <property type="evidence" value="ECO:0007669"/>
    <property type="project" value="TreeGrafter"/>
</dbReference>
<feature type="binding site" evidence="10">
    <location>
        <begin position="188"/>
        <end position="190"/>
    </location>
    <ligand>
        <name>substrate</name>
    </ligand>
</feature>
<organism evidence="11 12">
    <name type="scientific">Aedoeadaptatus coxii</name>
    <dbReference type="NCBI Taxonomy" id="755172"/>
    <lineage>
        <taxon>Bacteria</taxon>
        <taxon>Bacillati</taxon>
        <taxon>Bacillota</taxon>
        <taxon>Tissierellia</taxon>
        <taxon>Tissierellales</taxon>
        <taxon>Peptoniphilaceae</taxon>
        <taxon>Aedoeadaptatus</taxon>
    </lineage>
</organism>
<comment type="similarity">
    <text evidence="2 8">Belongs to the FBPase class 2 family.</text>
</comment>
<sequence length="322" mass="34313">MDRDLSLNIARVTEAAALSGAKFLGKGDKNGADGAAVDAMRRMFDTVHINGTVVIGEGEIDEAPMLYIGEEIGTRQNDDVAVDIAVDPIDGTTAISNGMNNAIAVVAVAPEGCLLHAPDVYMKKIACGPAAKGKIQLDDTVENNIKRVAEAVGKSMEDITVSVLDRPRHDDLIQEIRKTGARIRKISDGDIVTAIYTCFEESGIDLIMGIGGAPEGVVAAAALKCLGGDFQGRLVHFDDAQLSRIEKSPAEEGKIYTIDDLVKGDDVIFSATGVSNGDLLKGVHFMKGNKASTQSLVLRLPSRTVRFIDSVHDLNHKPEYAK</sequence>
<feature type="binding site" evidence="9">
    <location>
        <position position="33"/>
    </location>
    <ligand>
        <name>Mn(2+)</name>
        <dbReference type="ChEBI" id="CHEBI:29035"/>
        <label>1</label>
    </ligand>
</feature>
<evidence type="ECO:0000256" key="1">
    <source>
        <dbReference type="ARBA" id="ARBA00001273"/>
    </source>
</evidence>
<feature type="binding site" evidence="9">
    <location>
        <position position="215"/>
    </location>
    <ligand>
        <name>Mn(2+)</name>
        <dbReference type="ChEBI" id="CHEBI:29035"/>
        <label>2</label>
    </ligand>
</feature>
<dbReference type="FunFam" id="3.40.190.90:FF:000001">
    <property type="entry name" value="Fructose-1,6-bisphosphatase"/>
    <property type="match status" value="1"/>
</dbReference>
<evidence type="ECO:0000256" key="7">
    <source>
        <dbReference type="ARBA" id="ARBA00024331"/>
    </source>
</evidence>
<dbReference type="OrthoDB" id="9779353at2"/>
<feature type="binding site" evidence="9">
    <location>
        <position position="87"/>
    </location>
    <ligand>
        <name>Mn(2+)</name>
        <dbReference type="ChEBI" id="CHEBI:29035"/>
        <label>2</label>
    </ligand>
</feature>
<evidence type="ECO:0000256" key="10">
    <source>
        <dbReference type="PIRSR" id="PIRSR004532-2"/>
    </source>
</evidence>
<feature type="binding site" evidence="10">
    <location>
        <begin position="166"/>
        <end position="168"/>
    </location>
    <ligand>
        <name>substrate</name>
    </ligand>
</feature>
<dbReference type="CDD" id="cd01516">
    <property type="entry name" value="FBPase_glpX"/>
    <property type="match status" value="1"/>
</dbReference>
<feature type="binding site" evidence="10">
    <location>
        <position position="212"/>
    </location>
    <ligand>
        <name>substrate</name>
    </ligand>
</feature>
<proteinExistence type="inferred from homology"/>
<evidence type="ECO:0000256" key="5">
    <source>
        <dbReference type="ARBA" id="ARBA00023211"/>
    </source>
</evidence>
<evidence type="ECO:0000256" key="6">
    <source>
        <dbReference type="ARBA" id="ARBA00023277"/>
    </source>
</evidence>
<keyword evidence="5 9" id="KW-0464">Manganese</keyword>
<dbReference type="NCBIfam" id="TIGR00330">
    <property type="entry name" value="glpX"/>
    <property type="match status" value="1"/>
</dbReference>
<dbReference type="RefSeq" id="WP_068369206.1">
    <property type="nucleotide sequence ID" value="NZ_CALTYF010000013.1"/>
</dbReference>
<keyword evidence="3 9" id="KW-0479">Metal-binding</keyword>
<dbReference type="GO" id="GO:0042132">
    <property type="term" value="F:fructose 1,6-bisphosphate 1-phosphatase activity"/>
    <property type="evidence" value="ECO:0007669"/>
    <property type="project" value="UniProtKB-EC"/>
</dbReference>
<accession>A0A134ABE5</accession>
<comment type="pathway">
    <text evidence="7">Carbohydrate biosynthesis.</text>
</comment>
<evidence type="ECO:0000313" key="12">
    <source>
        <dbReference type="Proteomes" id="UP000070442"/>
    </source>
</evidence>
<dbReference type="PANTHER" id="PTHR30447:SF0">
    <property type="entry name" value="FRUCTOSE-1,6-BISPHOSPHATASE 1 CLASS 2-RELATED"/>
    <property type="match status" value="1"/>
</dbReference>
<dbReference type="STRING" id="755172.HMPREF1863_01555"/>
<evidence type="ECO:0000256" key="8">
    <source>
        <dbReference type="PIRNR" id="PIRNR004532"/>
    </source>
</evidence>
<dbReference type="Gene3D" id="3.40.190.90">
    <property type="match status" value="1"/>
</dbReference>
<dbReference type="PATRIC" id="fig|755172.3.peg.1515"/>
<evidence type="ECO:0000256" key="4">
    <source>
        <dbReference type="ARBA" id="ARBA00022801"/>
    </source>
</evidence>
<dbReference type="Gene3D" id="3.30.540.10">
    <property type="entry name" value="Fructose-1,6-Bisphosphatase, subunit A, domain 1"/>
    <property type="match status" value="1"/>
</dbReference>
<feature type="binding site" evidence="10">
    <location>
        <position position="121"/>
    </location>
    <ligand>
        <name>substrate</name>
    </ligand>
</feature>
<dbReference type="GO" id="GO:0006094">
    <property type="term" value="P:gluconeogenesis"/>
    <property type="evidence" value="ECO:0007669"/>
    <property type="project" value="InterPro"/>
</dbReference>
<dbReference type="AlphaFoldDB" id="A0A134ABE5"/>
<feature type="binding site" evidence="9">
    <location>
        <position position="57"/>
    </location>
    <ligand>
        <name>Mn(2+)</name>
        <dbReference type="ChEBI" id="CHEBI:29035"/>
        <label>1</label>
    </ligand>
</feature>
<reference evidence="12" key="1">
    <citation type="submission" date="2016-01" db="EMBL/GenBank/DDBJ databases">
        <authorList>
            <person name="Mitreva M."/>
            <person name="Pepin K.H."/>
            <person name="Mihindukulasuriya K.A."/>
            <person name="Fulton R."/>
            <person name="Fronick C."/>
            <person name="O'Laughlin M."/>
            <person name="Miner T."/>
            <person name="Herter B."/>
            <person name="Rosa B.A."/>
            <person name="Cordes M."/>
            <person name="Tomlinson C."/>
            <person name="Wollam A."/>
            <person name="Palsikar V.B."/>
            <person name="Mardis E.R."/>
            <person name="Wilson R.K."/>
        </authorList>
    </citation>
    <scope>NUCLEOTIDE SEQUENCE [LARGE SCALE GENOMIC DNA]</scope>
    <source>
        <strain evidence="12">DNF00729</strain>
    </source>
</reference>
<keyword evidence="6 8" id="KW-0119">Carbohydrate metabolism</keyword>
<evidence type="ECO:0000313" key="11">
    <source>
        <dbReference type="EMBL" id="KXB65047.1"/>
    </source>
</evidence>
<dbReference type="GO" id="GO:0006071">
    <property type="term" value="P:glycerol metabolic process"/>
    <property type="evidence" value="ECO:0007669"/>
    <property type="project" value="InterPro"/>
</dbReference>
<dbReference type="SUPFAM" id="SSF56655">
    <property type="entry name" value="Carbohydrate phosphatase"/>
    <property type="match status" value="1"/>
</dbReference>
<dbReference type="GO" id="GO:0046872">
    <property type="term" value="F:metal ion binding"/>
    <property type="evidence" value="ECO:0007669"/>
    <property type="project" value="UniProtKB-KW"/>
</dbReference>
<feature type="binding site" evidence="10">
    <location>
        <begin position="90"/>
        <end position="92"/>
    </location>
    <ligand>
        <name>substrate</name>
    </ligand>
</feature>
<dbReference type="Proteomes" id="UP000070442">
    <property type="component" value="Unassembled WGS sequence"/>
</dbReference>
<dbReference type="PANTHER" id="PTHR30447">
    <property type="entry name" value="FRUCTOSE-1,6-BISPHOSPHATASE CLASS 2"/>
    <property type="match status" value="1"/>
</dbReference>
<protein>
    <recommendedName>
        <fullName evidence="8">Fructose-1,6-bisphosphatase</fullName>
    </recommendedName>
</protein>
<feature type="binding site" evidence="9">
    <location>
        <position position="90"/>
    </location>
    <ligand>
        <name>Mn(2+)</name>
        <dbReference type="ChEBI" id="CHEBI:29035"/>
        <label>2</label>
    </ligand>
</feature>
<dbReference type="InterPro" id="IPR004464">
    <property type="entry name" value="FBPase_class-2/SBPase"/>
</dbReference>
<keyword evidence="12" id="KW-1185">Reference proteome</keyword>